<dbReference type="EMBL" id="JAINWF010000013">
    <property type="protein sequence ID" value="MCD1609855.1"/>
    <property type="molecule type" value="Genomic_DNA"/>
</dbReference>
<accession>A0A9X1N4V5</accession>
<gene>
    <name evidence="2" type="ORF">K7H17_18540</name>
</gene>
<name>A0A9X1N4V5_9GAMM</name>
<evidence type="ECO:0000313" key="2">
    <source>
        <dbReference type="EMBL" id="MCD1609855.1"/>
    </source>
</evidence>
<keyword evidence="3" id="KW-1185">Reference proteome</keyword>
<comment type="caution">
    <text evidence="2">The sequence shown here is derived from an EMBL/GenBank/DDBJ whole genome shotgun (WGS) entry which is preliminary data.</text>
</comment>
<evidence type="ECO:0000259" key="1">
    <source>
        <dbReference type="Pfam" id="PF14090"/>
    </source>
</evidence>
<feature type="domain" description="Winged helix-turn-helix" evidence="1">
    <location>
        <begin position="20"/>
        <end position="85"/>
    </location>
</feature>
<evidence type="ECO:0000313" key="3">
    <source>
        <dbReference type="Proteomes" id="UP001138989"/>
    </source>
</evidence>
<protein>
    <submittedName>
        <fullName evidence="2">Helix-turn-helix domain-containing protein</fullName>
    </submittedName>
</protein>
<dbReference type="Pfam" id="PF14090">
    <property type="entry name" value="HTH_39"/>
    <property type="match status" value="1"/>
</dbReference>
<organism evidence="2 3">
    <name type="scientific">Stutzerimonas kunmingensis</name>
    <dbReference type="NCBI Taxonomy" id="1211807"/>
    <lineage>
        <taxon>Bacteria</taxon>
        <taxon>Pseudomonadati</taxon>
        <taxon>Pseudomonadota</taxon>
        <taxon>Gammaproteobacteria</taxon>
        <taxon>Pseudomonadales</taxon>
        <taxon>Pseudomonadaceae</taxon>
        <taxon>Stutzerimonas</taxon>
    </lineage>
</organism>
<dbReference type="AlphaFoldDB" id="A0A9X1N4V5"/>
<dbReference type="Proteomes" id="UP001138989">
    <property type="component" value="Unassembled WGS sequence"/>
</dbReference>
<proteinExistence type="predicted"/>
<reference evidence="2" key="1">
    <citation type="submission" date="2021-08" db="EMBL/GenBank/DDBJ databases">
        <title>Isolation and characterization of neutrophilic mixotrophic iron-oxidizing bacteria from deep-sea hydrothermal vents.</title>
        <authorList>
            <person name="He Y."/>
        </authorList>
    </citation>
    <scope>NUCLEOTIDE SEQUENCE</scope>
    <source>
        <strain evidence="2">IOP_13</strain>
    </source>
</reference>
<sequence length="89" mass="9667">MTARIVAPTADIVDHSAEAQAARLVAALRAGPVSTITAAKELDIVHPPSTVRRLRRDGWRIVTEWTYSPTEAGRKPHRVGLYILVAEAA</sequence>
<dbReference type="InterPro" id="IPR055245">
    <property type="entry name" value="HTH_proteobacteria"/>
</dbReference>